<dbReference type="InterPro" id="IPR001482">
    <property type="entry name" value="T2SS/T4SS_dom"/>
</dbReference>
<reference evidence="4 5" key="1">
    <citation type="submission" date="2020-08" db="EMBL/GenBank/DDBJ databases">
        <title>Genomic Encyclopedia of Type Strains, Phase IV (KMG-IV): sequencing the most valuable type-strain genomes for metagenomic binning, comparative biology and taxonomic classification.</title>
        <authorList>
            <person name="Goeker M."/>
        </authorList>
    </citation>
    <scope>NUCLEOTIDE SEQUENCE [LARGE SCALE GENOMIC DNA]</scope>
    <source>
        <strain evidence="4 5">DSM 100211</strain>
    </source>
</reference>
<dbReference type="PANTHER" id="PTHR30486">
    <property type="entry name" value="TWITCHING MOTILITY PROTEIN PILT"/>
    <property type="match status" value="1"/>
</dbReference>
<dbReference type="Gene3D" id="3.30.450.90">
    <property type="match status" value="1"/>
</dbReference>
<dbReference type="PANTHER" id="PTHR30486:SF6">
    <property type="entry name" value="TYPE IV PILUS RETRACTATION ATPASE PILT"/>
    <property type="match status" value="1"/>
</dbReference>
<comment type="caution">
    <text evidence="4">The sequence shown here is derived from an EMBL/GenBank/DDBJ whole genome shotgun (WGS) entry which is preliminary data.</text>
</comment>
<dbReference type="EMBL" id="JACIEE010000020">
    <property type="protein sequence ID" value="MBB3980318.1"/>
    <property type="molecule type" value="Genomic_DNA"/>
</dbReference>
<dbReference type="InterPro" id="IPR027417">
    <property type="entry name" value="P-loop_NTPase"/>
</dbReference>
<keyword evidence="2" id="KW-0067">ATP-binding</keyword>
<dbReference type="InterPro" id="IPR014149">
    <property type="entry name" value="Conjug-transfer_TrbB"/>
</dbReference>
<feature type="domain" description="Bacterial type II secretion system protein E" evidence="3">
    <location>
        <begin position="409"/>
        <end position="423"/>
    </location>
</feature>
<evidence type="ECO:0000313" key="5">
    <source>
        <dbReference type="Proteomes" id="UP000574761"/>
    </source>
</evidence>
<dbReference type="GO" id="GO:0016887">
    <property type="term" value="F:ATP hydrolysis activity"/>
    <property type="evidence" value="ECO:0007669"/>
    <property type="project" value="InterPro"/>
</dbReference>
<dbReference type="InterPro" id="IPR050921">
    <property type="entry name" value="T4SS_GSP_E_ATPase"/>
</dbReference>
<name>A0A7W6DBS9_9HYPH</name>
<dbReference type="GO" id="GO:0005737">
    <property type="term" value="C:cytoplasm"/>
    <property type="evidence" value="ECO:0007669"/>
    <property type="project" value="InterPro"/>
</dbReference>
<evidence type="ECO:0000313" key="4">
    <source>
        <dbReference type="EMBL" id="MBB3980318.1"/>
    </source>
</evidence>
<dbReference type="Proteomes" id="UP000574761">
    <property type="component" value="Unassembled WGS sequence"/>
</dbReference>
<dbReference type="SUPFAM" id="SSF52540">
    <property type="entry name" value="P-loop containing nucleoside triphosphate hydrolases"/>
    <property type="match status" value="1"/>
</dbReference>
<accession>A0A7W6DBS9</accession>
<sequence>MRVVAIKNPGSDAEKYPVHEMHRMRARIIRGWLAWDTRCTSRIEDDRFDELEPACIAHLVSAADGTMLRDVFPQRLATRHRPTQDRMIESFRFCVDTDNTTGRKQGGLYRATGAMLRYRQVELPQWSGNRHRNGRKAPAHPASGRLAYVPPRIIHLDQRHAKRCRHFYRRQAEFRSASPQPVFKYHNRPEGGCLTMLGTQNRSLPRLVSKLQNALGDHLCVALDDPSVVEIMLNPDGRLFIERLGQGIAAAGEMSRSAAETVIGSVAHVLSSEIDDERPIVSGELPIGGHRFEGLLPPVVSGPSFTIRRRASRLIPLDDYVASRTMTISQADVIRSAVASKLNLLVAGGTGSGKTTLTNAILAEIVAHSPEDRLVILEDTAEIQCAAENAVSLHTSEPVDMSRLLKSTMRLRPDRIIVGEVRDGAALTMLKAWNTGHPGGVATIHSNSARSALQRLEQLTAEASHQPMQAVIGDAVDLVISIERTAKGRRIAEILHVIRFAGGQYQIEPCAEDARDAV</sequence>
<keyword evidence="5" id="KW-1185">Reference proteome</keyword>
<dbReference type="SUPFAM" id="SSF55729">
    <property type="entry name" value="Acyl-CoA N-acyltransferases (Nat)"/>
    <property type="match status" value="1"/>
</dbReference>
<proteinExistence type="inferred from homology"/>
<dbReference type="Pfam" id="PF00765">
    <property type="entry name" value="Autoind_synth"/>
    <property type="match status" value="1"/>
</dbReference>
<dbReference type="Gene3D" id="3.40.50.300">
    <property type="entry name" value="P-loop containing nucleotide triphosphate hydrolases"/>
    <property type="match status" value="1"/>
</dbReference>
<dbReference type="GO" id="GO:0016740">
    <property type="term" value="F:transferase activity"/>
    <property type="evidence" value="ECO:0007669"/>
    <property type="project" value="InterPro"/>
</dbReference>
<dbReference type="InterPro" id="IPR016181">
    <property type="entry name" value="Acyl_CoA_acyltransferase"/>
</dbReference>
<dbReference type="InterPro" id="IPR001690">
    <property type="entry name" value="Autoind_synthase"/>
</dbReference>
<organism evidence="4 5">
    <name type="scientific">Mycoplana azooxidifex</name>
    <dbReference type="NCBI Taxonomy" id="1636188"/>
    <lineage>
        <taxon>Bacteria</taxon>
        <taxon>Pseudomonadati</taxon>
        <taxon>Pseudomonadota</taxon>
        <taxon>Alphaproteobacteria</taxon>
        <taxon>Hyphomicrobiales</taxon>
        <taxon>Rhizobiaceae</taxon>
        <taxon>Mycoplana</taxon>
    </lineage>
</organism>
<keyword evidence="2" id="KW-0547">Nucleotide-binding</keyword>
<evidence type="ECO:0000256" key="2">
    <source>
        <dbReference type="ARBA" id="ARBA00022840"/>
    </source>
</evidence>
<dbReference type="Gene3D" id="3.40.630.30">
    <property type="match status" value="1"/>
</dbReference>
<dbReference type="PROSITE" id="PS00662">
    <property type="entry name" value="T2SP_E"/>
    <property type="match status" value="1"/>
</dbReference>
<evidence type="ECO:0000256" key="1">
    <source>
        <dbReference type="ARBA" id="ARBA00006611"/>
    </source>
</evidence>
<gene>
    <name evidence="4" type="ORF">GGQ64_005571</name>
</gene>
<comment type="similarity">
    <text evidence="1">Belongs to the GSP E family.</text>
</comment>
<protein>
    <submittedName>
        <fullName evidence="4">P-type conjugative transfer ATPase TrbB</fullName>
    </submittedName>
</protein>
<dbReference type="AlphaFoldDB" id="A0A7W6DBS9"/>
<dbReference type="Pfam" id="PF00437">
    <property type="entry name" value="T2SSE"/>
    <property type="match status" value="1"/>
</dbReference>
<dbReference type="NCBIfam" id="NF010407">
    <property type="entry name" value="PRK13833.1"/>
    <property type="match status" value="1"/>
</dbReference>
<dbReference type="GO" id="GO:0005524">
    <property type="term" value="F:ATP binding"/>
    <property type="evidence" value="ECO:0007669"/>
    <property type="project" value="InterPro"/>
</dbReference>
<dbReference type="CDD" id="cd01130">
    <property type="entry name" value="VirB11-like_ATPase"/>
    <property type="match status" value="1"/>
</dbReference>
<evidence type="ECO:0000259" key="3">
    <source>
        <dbReference type="PROSITE" id="PS00662"/>
    </source>
</evidence>
<dbReference type="NCBIfam" id="TIGR02782">
    <property type="entry name" value="TrbB_P"/>
    <property type="match status" value="1"/>
</dbReference>